<evidence type="ECO:0000256" key="12">
    <source>
        <dbReference type="PIRSR" id="PIRSR000706-2"/>
    </source>
</evidence>
<evidence type="ECO:0000313" key="14">
    <source>
        <dbReference type="EMBL" id="EKF18778.1"/>
    </source>
</evidence>
<organism evidence="14 15">
    <name type="scientific">Nitratireductor pacificus pht-3B</name>
    <dbReference type="NCBI Taxonomy" id="391937"/>
    <lineage>
        <taxon>Bacteria</taxon>
        <taxon>Pseudomonadati</taxon>
        <taxon>Pseudomonadota</taxon>
        <taxon>Alphaproteobacteria</taxon>
        <taxon>Hyphomicrobiales</taxon>
        <taxon>Phyllobacteriaceae</taxon>
        <taxon>Nitratireductor</taxon>
    </lineage>
</organism>
<dbReference type="CDD" id="cd05150">
    <property type="entry name" value="APH"/>
    <property type="match status" value="1"/>
</dbReference>
<dbReference type="eggNOG" id="COG3231">
    <property type="taxonomic scope" value="Bacteria"/>
</dbReference>
<evidence type="ECO:0000259" key="13">
    <source>
        <dbReference type="Pfam" id="PF01636"/>
    </source>
</evidence>
<dbReference type="InterPro" id="IPR002575">
    <property type="entry name" value="Aminoglycoside_PTrfase"/>
</dbReference>
<reference evidence="14 15" key="1">
    <citation type="journal article" date="2012" name="J. Bacteriol.">
        <title>Genome Sequence of Nitratireductor pacificus Type Strain pht-3B.</title>
        <authorList>
            <person name="Lai Q."/>
            <person name="Li G."/>
            <person name="Shao Z."/>
        </authorList>
    </citation>
    <scope>NUCLEOTIDE SEQUENCE [LARGE SCALE GENOMIC DNA]</scope>
    <source>
        <strain evidence="15">pht-3B</strain>
    </source>
</reference>
<evidence type="ECO:0000256" key="8">
    <source>
        <dbReference type="ARBA" id="ARBA00023251"/>
    </source>
</evidence>
<keyword evidence="6 10" id="KW-0418">Kinase</keyword>
<dbReference type="EC" id="2.7.1.95" evidence="2"/>
<dbReference type="PANTHER" id="PTHR21310">
    <property type="entry name" value="AMINOGLYCOSIDE PHOSPHOTRANSFERASE-RELATED-RELATED"/>
    <property type="match status" value="1"/>
</dbReference>
<evidence type="ECO:0000313" key="15">
    <source>
        <dbReference type="Proteomes" id="UP000006786"/>
    </source>
</evidence>
<dbReference type="Gene3D" id="3.30.200.20">
    <property type="entry name" value="Phosphorylase Kinase, domain 1"/>
    <property type="match status" value="1"/>
</dbReference>
<evidence type="ECO:0000256" key="6">
    <source>
        <dbReference type="ARBA" id="ARBA00022777"/>
    </source>
</evidence>
<dbReference type="STRING" id="391937.NA2_11360"/>
<evidence type="ECO:0000256" key="10">
    <source>
        <dbReference type="PIRNR" id="PIRNR000706"/>
    </source>
</evidence>
<dbReference type="GO" id="GO:0046872">
    <property type="term" value="F:metal ion binding"/>
    <property type="evidence" value="ECO:0007669"/>
    <property type="project" value="UniProtKB-KW"/>
</dbReference>
<dbReference type="SUPFAM" id="SSF56112">
    <property type="entry name" value="Protein kinase-like (PK-like)"/>
    <property type="match status" value="1"/>
</dbReference>
<dbReference type="NCBIfam" id="NF033068">
    <property type="entry name" value="APH_3p"/>
    <property type="match status" value="1"/>
</dbReference>
<keyword evidence="4 10" id="KW-0808">Transferase</keyword>
<dbReference type="InterPro" id="IPR051678">
    <property type="entry name" value="AGP_Transferase"/>
</dbReference>
<dbReference type="AlphaFoldDB" id="K2N3F1"/>
<evidence type="ECO:0000256" key="4">
    <source>
        <dbReference type="ARBA" id="ARBA00022679"/>
    </source>
</evidence>
<evidence type="ECO:0000256" key="5">
    <source>
        <dbReference type="ARBA" id="ARBA00022741"/>
    </source>
</evidence>
<dbReference type="Gene3D" id="3.90.1200.10">
    <property type="match status" value="1"/>
</dbReference>
<dbReference type="GO" id="GO:0005524">
    <property type="term" value="F:ATP binding"/>
    <property type="evidence" value="ECO:0007669"/>
    <property type="project" value="UniProtKB-KW"/>
</dbReference>
<gene>
    <name evidence="14" type="ORF">NA2_11360</name>
</gene>
<evidence type="ECO:0000256" key="2">
    <source>
        <dbReference type="ARBA" id="ARBA00012193"/>
    </source>
</evidence>
<feature type="active site" description="Proton acceptor" evidence="11">
    <location>
        <position position="197"/>
    </location>
</feature>
<accession>K2N3F1</accession>
<dbReference type="RefSeq" id="WP_008597011.1">
    <property type="nucleotide sequence ID" value="NZ_AMRM01000011.1"/>
</dbReference>
<dbReference type="Pfam" id="PF01636">
    <property type="entry name" value="APH"/>
    <property type="match status" value="1"/>
</dbReference>
<feature type="binding site" evidence="12">
    <location>
        <position position="202"/>
    </location>
    <ligand>
        <name>Mg(2+)</name>
        <dbReference type="ChEBI" id="CHEBI:18420"/>
    </ligand>
</feature>
<evidence type="ECO:0000256" key="11">
    <source>
        <dbReference type="PIRSR" id="PIRSR000706-1"/>
    </source>
</evidence>
<dbReference type="PIRSF" id="PIRSF000706">
    <property type="entry name" value="Kanamycin_kin"/>
    <property type="match status" value="1"/>
</dbReference>
<protein>
    <recommendedName>
        <fullName evidence="3">Aminoglycoside 3'-phosphotransferase</fullName>
        <ecNumber evidence="2">2.7.1.95</ecNumber>
    </recommendedName>
</protein>
<evidence type="ECO:0000256" key="1">
    <source>
        <dbReference type="ARBA" id="ARBA00006219"/>
    </source>
</evidence>
<dbReference type="InterPro" id="IPR024165">
    <property type="entry name" value="Kan/Strep_kinase"/>
</dbReference>
<comment type="catalytic activity">
    <reaction evidence="9">
        <text>kanamycin A + ATP = kanamycin 3'-phosphate + ADP + H(+)</text>
        <dbReference type="Rhea" id="RHEA:24256"/>
        <dbReference type="ChEBI" id="CHEBI:15378"/>
        <dbReference type="ChEBI" id="CHEBI:30616"/>
        <dbReference type="ChEBI" id="CHEBI:57909"/>
        <dbReference type="ChEBI" id="CHEBI:58214"/>
        <dbReference type="ChEBI" id="CHEBI:456216"/>
        <dbReference type="EC" id="2.7.1.95"/>
    </reaction>
</comment>
<keyword evidence="12" id="KW-0479">Metal-binding</keyword>
<dbReference type="GO" id="GO:0008910">
    <property type="term" value="F:kanamycin kinase activity"/>
    <property type="evidence" value="ECO:0007669"/>
    <property type="project" value="UniProtKB-EC"/>
</dbReference>
<dbReference type="GO" id="GO:0046677">
    <property type="term" value="P:response to antibiotic"/>
    <property type="evidence" value="ECO:0007669"/>
    <property type="project" value="UniProtKB-KW"/>
</dbReference>
<feature type="domain" description="Aminoglycoside phosphotransferase" evidence="13">
    <location>
        <begin position="38"/>
        <end position="260"/>
    </location>
</feature>
<keyword evidence="12" id="KW-0460">Magnesium</keyword>
<evidence type="ECO:0000256" key="9">
    <source>
        <dbReference type="ARBA" id="ARBA00048925"/>
    </source>
</evidence>
<evidence type="ECO:0000256" key="7">
    <source>
        <dbReference type="ARBA" id="ARBA00022840"/>
    </source>
</evidence>
<comment type="caution">
    <text evidence="14">The sequence shown here is derived from an EMBL/GenBank/DDBJ whole genome shotgun (WGS) entry which is preliminary data.</text>
</comment>
<evidence type="ECO:0000256" key="3">
    <source>
        <dbReference type="ARBA" id="ARBA00017903"/>
    </source>
</evidence>
<dbReference type="NCBIfam" id="NF033059">
    <property type="entry name" value="APH_3p_I"/>
    <property type="match status" value="1"/>
</dbReference>
<keyword evidence="15" id="KW-1185">Reference proteome</keyword>
<dbReference type="EMBL" id="AMRM01000011">
    <property type="protein sequence ID" value="EKF18778.1"/>
    <property type="molecule type" value="Genomic_DNA"/>
</dbReference>
<feature type="binding site" evidence="12">
    <location>
        <position position="215"/>
    </location>
    <ligand>
        <name>Mg(2+)</name>
        <dbReference type="ChEBI" id="CHEBI:18420"/>
    </ligand>
</feature>
<keyword evidence="5 10" id="KW-0547">Nucleotide-binding</keyword>
<dbReference type="Proteomes" id="UP000006786">
    <property type="component" value="Unassembled WGS sequence"/>
</dbReference>
<sequence length="270" mass="29978">MTGDPKEVYEVAPMPAGLSEELTGYAWARNTIGQAGGTVYRLHGKPGAPDLFLKHGRNTVANDLVDEMVRLRWLADHVPVPIVTHFVSTSDEAWLLMTALPGETAYQAIEAHPANRVAIVDALAEFLRTLHTIPISSCPFTSNHAHRLGLARKRIDAGLVDEDDFDDDRDGWTAEQVWQEMQKNLPLAPDPVVTHGDFSLDNLLILDGRVTGCVDAGRVGIADRYQDLAILWNGLGEFGEPLQERFLTRYGISEMDRGKLLFHLLLDELF</sequence>
<dbReference type="PANTHER" id="PTHR21310:SF41">
    <property type="entry name" value="3'-PHOSPHOTRANSFERASE, PUTATIVE-RELATED"/>
    <property type="match status" value="1"/>
</dbReference>
<proteinExistence type="inferred from homology"/>
<comment type="similarity">
    <text evidence="1 10">Belongs to the aminoglycoside phosphotransferase family.</text>
</comment>
<name>K2N3F1_9HYPH</name>
<keyword evidence="7 10" id="KW-0067">ATP-binding</keyword>
<keyword evidence="8 10" id="KW-0046">Antibiotic resistance</keyword>
<dbReference type="InterPro" id="IPR011009">
    <property type="entry name" value="Kinase-like_dom_sf"/>
</dbReference>